<dbReference type="eggNOG" id="KOG0192">
    <property type="taxonomic scope" value="Eukaryota"/>
</dbReference>
<protein>
    <submittedName>
        <fullName evidence="9">Predicted protein</fullName>
    </submittedName>
</protein>
<evidence type="ECO:0000259" key="8">
    <source>
        <dbReference type="PROSITE" id="PS50011"/>
    </source>
</evidence>
<dbReference type="SUPFAM" id="SSF56112">
    <property type="entry name" value="Protein kinase-like (PK-like)"/>
    <property type="match status" value="1"/>
</dbReference>
<feature type="domain" description="Protein kinase" evidence="8">
    <location>
        <begin position="9"/>
        <end position="282"/>
    </location>
</feature>
<keyword evidence="10" id="KW-1185">Reference proteome</keyword>
<dbReference type="SMART" id="SM00220">
    <property type="entry name" value="S_TKc"/>
    <property type="match status" value="1"/>
</dbReference>
<dbReference type="KEGG" id="mpp:MICPUCDRAFT_5065"/>
<dbReference type="GO" id="GO:0005524">
    <property type="term" value="F:ATP binding"/>
    <property type="evidence" value="ECO:0007669"/>
    <property type="project" value="UniProtKB-UniRule"/>
</dbReference>
<dbReference type="Proteomes" id="UP000001876">
    <property type="component" value="Unassembled WGS sequence"/>
</dbReference>
<comment type="similarity">
    <text evidence="7">Belongs to the protein kinase superfamily.</text>
</comment>
<feature type="binding site" evidence="6">
    <location>
        <position position="36"/>
    </location>
    <ligand>
        <name>ATP</name>
        <dbReference type="ChEBI" id="CHEBI:30616"/>
    </ligand>
</feature>
<dbReference type="PROSITE" id="PS00107">
    <property type="entry name" value="PROTEIN_KINASE_ATP"/>
    <property type="match status" value="1"/>
</dbReference>
<reference evidence="9 10" key="1">
    <citation type="journal article" date="2009" name="Science">
        <title>Green evolution and dynamic adaptations revealed by genomes of the marine picoeukaryotes Micromonas.</title>
        <authorList>
            <person name="Worden A.Z."/>
            <person name="Lee J.H."/>
            <person name="Mock T."/>
            <person name="Rouze P."/>
            <person name="Simmons M.P."/>
            <person name="Aerts A.L."/>
            <person name="Allen A.E."/>
            <person name="Cuvelier M.L."/>
            <person name="Derelle E."/>
            <person name="Everett M.V."/>
            <person name="Foulon E."/>
            <person name="Grimwood J."/>
            <person name="Gundlach H."/>
            <person name="Henrissat B."/>
            <person name="Napoli C."/>
            <person name="McDonald S.M."/>
            <person name="Parker M.S."/>
            <person name="Rombauts S."/>
            <person name="Salamov A."/>
            <person name="Von Dassow P."/>
            <person name="Badger J.H."/>
            <person name="Coutinho P.M."/>
            <person name="Demir E."/>
            <person name="Dubchak I."/>
            <person name="Gentemann C."/>
            <person name="Eikrem W."/>
            <person name="Gready J.E."/>
            <person name="John U."/>
            <person name="Lanier W."/>
            <person name="Lindquist E.A."/>
            <person name="Lucas S."/>
            <person name="Mayer K.F."/>
            <person name="Moreau H."/>
            <person name="Not F."/>
            <person name="Otillar R."/>
            <person name="Panaud O."/>
            <person name="Pangilinan J."/>
            <person name="Paulsen I."/>
            <person name="Piegu B."/>
            <person name="Poliakov A."/>
            <person name="Robbens S."/>
            <person name="Schmutz J."/>
            <person name="Toulza E."/>
            <person name="Wyss T."/>
            <person name="Zelensky A."/>
            <person name="Zhou K."/>
            <person name="Armbrust E.V."/>
            <person name="Bhattacharya D."/>
            <person name="Goodenough U.W."/>
            <person name="Van de Peer Y."/>
            <person name="Grigoriev I.V."/>
        </authorList>
    </citation>
    <scope>NUCLEOTIDE SEQUENCE [LARGE SCALE GENOMIC DNA]</scope>
    <source>
        <strain evidence="9 10">CCMP1545</strain>
    </source>
</reference>
<dbReference type="GO" id="GO:0007165">
    <property type="term" value="P:signal transduction"/>
    <property type="evidence" value="ECO:0007669"/>
    <property type="project" value="TreeGrafter"/>
</dbReference>
<organism evidence="10">
    <name type="scientific">Micromonas pusilla (strain CCMP1545)</name>
    <name type="common">Picoplanktonic green alga</name>
    <dbReference type="NCBI Taxonomy" id="564608"/>
    <lineage>
        <taxon>Eukaryota</taxon>
        <taxon>Viridiplantae</taxon>
        <taxon>Chlorophyta</taxon>
        <taxon>Mamiellophyceae</taxon>
        <taxon>Mamiellales</taxon>
        <taxon>Mamiellaceae</taxon>
        <taxon>Micromonas</taxon>
    </lineage>
</organism>
<evidence type="ECO:0000313" key="10">
    <source>
        <dbReference type="Proteomes" id="UP000001876"/>
    </source>
</evidence>
<feature type="non-terminal residue" evidence="9">
    <location>
        <position position="282"/>
    </location>
</feature>
<proteinExistence type="inferred from homology"/>
<dbReference type="RefSeq" id="XP_003058940.1">
    <property type="nucleotide sequence ID" value="XM_003058894.1"/>
</dbReference>
<sequence>LQVVPSAELELVNRLGGGAFGEVHLALWRGSEVAVKGDKRASAAASREMESFLREAHTMAALQHPNVVFIYGVVNDGERLGIVEEFMSSGSLRRLLNLHQRDRPSKNVLGAKLRARCALDVARGMAYLHSKRFVHFDLKCDNVLTARRGAKLQCKVCDFGLSKRRRSHASFVSGVNSHRGTLPWTAPELLNAPTRASEKVDVYSFAVLMWELWTGAYPYAGMHEQTIMCGIMMRSLRPDVADGENPAGSPVNGWKSLMFEAWRDKPEERPSFEEIVKRLEGM</sequence>
<dbReference type="InterPro" id="IPR001245">
    <property type="entry name" value="Ser-Thr/Tyr_kinase_cat_dom"/>
</dbReference>
<dbReference type="InterPro" id="IPR017441">
    <property type="entry name" value="Protein_kinase_ATP_BS"/>
</dbReference>
<evidence type="ECO:0000256" key="2">
    <source>
        <dbReference type="ARBA" id="ARBA00022679"/>
    </source>
</evidence>
<evidence type="ECO:0000313" key="9">
    <source>
        <dbReference type="EMBL" id="EEH57395.1"/>
    </source>
</evidence>
<evidence type="ECO:0000256" key="4">
    <source>
        <dbReference type="ARBA" id="ARBA00022777"/>
    </source>
</evidence>
<evidence type="ECO:0000256" key="5">
    <source>
        <dbReference type="ARBA" id="ARBA00022840"/>
    </source>
</evidence>
<dbReference type="PANTHER" id="PTHR23257">
    <property type="entry name" value="SERINE-THREONINE PROTEIN KINASE"/>
    <property type="match status" value="1"/>
</dbReference>
<dbReference type="Gene3D" id="1.10.510.10">
    <property type="entry name" value="Transferase(Phosphotransferase) domain 1"/>
    <property type="match status" value="1"/>
</dbReference>
<dbReference type="InterPro" id="IPR008271">
    <property type="entry name" value="Ser/Thr_kinase_AS"/>
</dbReference>
<dbReference type="AlphaFoldDB" id="C1MRV8"/>
<dbReference type="GO" id="GO:0004674">
    <property type="term" value="F:protein serine/threonine kinase activity"/>
    <property type="evidence" value="ECO:0007669"/>
    <property type="project" value="UniProtKB-KW"/>
</dbReference>
<evidence type="ECO:0000256" key="7">
    <source>
        <dbReference type="RuleBase" id="RU000304"/>
    </source>
</evidence>
<evidence type="ECO:0000256" key="6">
    <source>
        <dbReference type="PROSITE-ProRule" id="PRU10141"/>
    </source>
</evidence>
<keyword evidence="1 7" id="KW-0723">Serine/threonine-protein kinase</keyword>
<dbReference type="InterPro" id="IPR000719">
    <property type="entry name" value="Prot_kinase_dom"/>
</dbReference>
<name>C1MRV8_MICPC</name>
<keyword evidence="3 6" id="KW-0547">Nucleotide-binding</keyword>
<gene>
    <name evidence="9" type="ORF">MICPUCDRAFT_5065</name>
</gene>
<dbReference type="OrthoDB" id="4062651at2759"/>
<dbReference type="STRING" id="564608.C1MRV8"/>
<dbReference type="PANTHER" id="PTHR23257:SF963">
    <property type="entry name" value="AT08303P"/>
    <property type="match status" value="1"/>
</dbReference>
<keyword evidence="4" id="KW-0418">Kinase</keyword>
<dbReference type="PIRSF" id="PIRSF000654">
    <property type="entry name" value="Integrin-linked_kinase"/>
    <property type="match status" value="1"/>
</dbReference>
<keyword evidence="2" id="KW-0808">Transferase</keyword>
<evidence type="ECO:0000256" key="3">
    <source>
        <dbReference type="ARBA" id="ARBA00022741"/>
    </source>
</evidence>
<dbReference type="PROSITE" id="PS50011">
    <property type="entry name" value="PROTEIN_KINASE_DOM"/>
    <property type="match status" value="1"/>
</dbReference>
<dbReference type="InterPro" id="IPR011009">
    <property type="entry name" value="Kinase-like_dom_sf"/>
</dbReference>
<dbReference type="GO" id="GO:0005737">
    <property type="term" value="C:cytoplasm"/>
    <property type="evidence" value="ECO:0007669"/>
    <property type="project" value="TreeGrafter"/>
</dbReference>
<evidence type="ECO:0000256" key="1">
    <source>
        <dbReference type="ARBA" id="ARBA00022527"/>
    </source>
</evidence>
<dbReference type="InterPro" id="IPR050167">
    <property type="entry name" value="Ser_Thr_protein_kinase"/>
</dbReference>
<accession>C1MRV8</accession>
<dbReference type="Pfam" id="PF07714">
    <property type="entry name" value="PK_Tyr_Ser-Thr"/>
    <property type="match status" value="1"/>
</dbReference>
<dbReference type="OMA" id="HEQTIMC"/>
<dbReference type="EMBL" id="GG663739">
    <property type="protein sequence ID" value="EEH57395.1"/>
    <property type="molecule type" value="Genomic_DNA"/>
</dbReference>
<dbReference type="PROSITE" id="PS00108">
    <property type="entry name" value="PROTEIN_KINASE_ST"/>
    <property type="match status" value="1"/>
</dbReference>
<keyword evidence="5 6" id="KW-0067">ATP-binding</keyword>
<feature type="non-terminal residue" evidence="9">
    <location>
        <position position="1"/>
    </location>
</feature>
<dbReference type="GeneID" id="9684017"/>